<proteinExistence type="predicted"/>
<feature type="region of interest" description="Disordered" evidence="2">
    <location>
        <begin position="1834"/>
        <end position="1974"/>
    </location>
</feature>
<protein>
    <recommendedName>
        <fullName evidence="3">EH domain-containing protein</fullName>
    </recommendedName>
</protein>
<feature type="region of interest" description="Disordered" evidence="2">
    <location>
        <begin position="1009"/>
        <end position="1033"/>
    </location>
</feature>
<sequence length="2468" mass="274053">MSMESGDIMSHDYGGLSQEEQLRHAALFFFLGPYNDLLPGLVARDFLLTSNLPLRILSLVWNLTDVTNDNILSLREFTLTVHLCQRYLLGQQLPKSLPSNIVPCDRKLQYIPSMSEEDVAVYFKAFQIIDNQNSGVIEAATARNHLRCSGLSKEHLGEVWDIADIYREGTLTDQHWSIACHIIRYLKQGNSIDGAVDVMSLLPEKESPKLLHRKQWRLQELDSKKQDLIKSKEYIRSCHDKEEQRLTLLKSRIDTLTQQAEILEEARLDEELKELNTYIKTDLDNCHRTEQVIESLNTTYIQHRQSLSKLIIQEQKMRSGLQDLQNTANELKLKQGKSLNKSKALKDPDPFHELHELRKEEKRNSFAPLPPIVLDGIEIPGELNPFSMDRLYHDYITGESLFNNIDSEGPIPESSELAFLWQYIAETQLPCRAPLSGDEMFMEVQDGVEYTVPVFIEDLCRENTEMGLLKISLEETNRSLNLLKGQTVFRNSKSYNLSAPDEDTSKSGGSLAGTSHSKKQERRNKLLGKTGKKPSQLSIDDISAPIIQQSSPDVKSPIVQQSSPDVKSPIVQQSSPDVKSPVIQQSSPGVKSHVIQQSSGELKSDTNSNHQNGNARPLSPNRDSYVHKENNQSLKRQNSSPREAPPAPPKDIRKSRAPLSPPIQKANENIKDSIPSRKPSVKGLAPEPPIKSSRNSSQHNQTEELINQTENSLQANTLPRVSSPVKSLPPSEAPVQPVPPPKTKRRTKRSLSPKRTAPLPPAPSLPSGCKEPKTESSDTLNELIRSANQSVSSEPLPDPVQIQQTVNDPLKELSNSPDPVVTKETVEPIYSKVVKTPTAEPIKRPLRPSQELKQNSGEEPIVAAQAPIPPKRDRTKRRSKKLSNTQGNEVCDSGLYSNVIISRKEPEVVQVQEDTNLVCDNVNISKGDTSANPTDISANNDDSVKVKFSEETKLETISKAPVELAEPPAIEEDIRPIEPPSDFFLSDDSVTKKDPFVIPLVRASESVAVTGQPSNLQPLSDSEPPSDLEPVSDLGPPSDFFLSDETLPKRDPFIIPLVRASESVACTSPPPSVTPHTHTPIEDNNSVIDSSPPEPVPVTDIDDIQLDITDVENTFDDILTENNITITEENSKISVDDAADIDCADVESAFDEILADFDTEVENTVALDREPASHLLNLDLKSTFVDPSDIGSVSPREPPPLPESAPPPLTPPEEDPYPDIVPPVESTEITFIPIDTPEATFLAVPEVTSLALTEDTVHLPQVEDPDDLSWIATLAQAEQDGEFTREDVEEILEMEAERRKKSVDELRAEFFGIRNDAVKVSTPKLKSVENNNEITVKPVVIEDKTVSSIKSDVNTEKSVGEYDFIPPPLPYSDNMSKVTVVSIKRPDPPQKEKGYGLDSDYSEDSDISDNEEVFAATFTPGDTDKKKVKRGTNESSDSGIALISYKINENDRNTKDPSIYPLGDESEDGGITLISYNKSKSDDVSQTTKSIPPTVAPVPPKRASKLKKDEPAMIAAPPLPKTPPPDVIPSSMYSLPTSTSSSMEKMKDIANSSTSGEKMVYIKGSSSDKPKPLIEGFSSELDELELERRKLISENKMVNKKVTWGQGQLQGEDVGATAILKSPPPQQPDIVPRRKGEPINIGHLGNRTSASQKSWSERIQAVDDLDGNSVPKPRSKSQSAPTPTSQTPPTVPTQQGQKNEMSDDDDNVSKHSIANMNATRRMFEKMSVSKQIDMSKVPKRSISSGDYVPNYLRQDSNTTVPQNNDKELKIAQENQDRLKYEREAAKNELAKNELVIIAPEKRDKQKEIETYIELTEADRGQELRQHESLIDREIRAQLEREQEMKRQGTIPSTTQGRNKEKEQSDAEEQEKAKEKLAHESIIDIEIREQSQRERNLAEERGIKPSSKSAPPPLPTTTPPADPRAHVPQVKETVTVTKTTTVVESTPSTKAPLTRKASNDSLLSNTSSMSGGPQNQREYDAAKPILQGLVNSDPYVYKQTVTSEAPAGESYIARELREAKEREEEFKLALKARGVLVPEGVDDGSIIYSDQDVKHVQLNISNAPHRTSRQKSAEQSPSTKPRSDSRTSNLSSDGSQGSQLQQDTSPEVVVTETVTITESTPGKVQPLSPYEQQEYQYIPRNETVIEREIRLAKQRENAHRESRGLPINNQDEEKTKEIMIEVLSPTPQAPVRSKRDSVDNKAIRRYSTNLLQKEIEQANRREKDLRSGGLIRTTSEEHIGEPMKYVEIRDIESPTPKPKSNPSKLPPSIFETHESDSGISQKIISGKTTSRRTPEKQPSIQNGYNDKPASKVEVTTVKETIIADKAPITQTETVVTTETVVVEADKPVVNGGAIVVTEVPKPAPVVKRPSTKTEGMEARYQVRSANPAESIIEQELRAQREREAELREQRRVLKKDDAPNIDVDTSSITVVQNGTDNTETAPVRPERTKSSKRKSLLAAQWEAKIQSSN</sequence>
<dbReference type="PROSITE" id="PS50031">
    <property type="entry name" value="EH"/>
    <property type="match status" value="2"/>
</dbReference>
<feature type="compositionally biased region" description="Basic and acidic residues" evidence="2">
    <location>
        <begin position="1385"/>
        <end position="1395"/>
    </location>
</feature>
<feature type="compositionally biased region" description="Polar residues" evidence="2">
    <location>
        <begin position="1009"/>
        <end position="1020"/>
    </location>
</feature>
<dbReference type="Gene3D" id="1.10.238.10">
    <property type="entry name" value="EF-hand"/>
    <property type="match status" value="2"/>
</dbReference>
<feature type="compositionally biased region" description="Polar residues" evidence="2">
    <location>
        <begin position="546"/>
        <end position="614"/>
    </location>
</feature>
<feature type="region of interest" description="Disordered" evidence="2">
    <location>
        <begin position="2060"/>
        <end position="2107"/>
    </location>
</feature>
<feature type="compositionally biased region" description="Basic residues" evidence="2">
    <location>
        <begin position="742"/>
        <end position="752"/>
    </location>
</feature>
<dbReference type="InterPro" id="IPR042779">
    <property type="entry name" value="MISP/MISP3-like"/>
</dbReference>
<reference evidence="4" key="1">
    <citation type="submission" date="2022-03" db="EMBL/GenBank/DDBJ databases">
        <authorList>
            <person name="Martin C."/>
        </authorList>
    </citation>
    <scope>NUCLEOTIDE SEQUENCE</scope>
</reference>
<feature type="compositionally biased region" description="Polar residues" evidence="2">
    <location>
        <begin position="2276"/>
        <end position="2287"/>
    </location>
</feature>
<evidence type="ECO:0000313" key="4">
    <source>
        <dbReference type="EMBL" id="CAH1773974.1"/>
    </source>
</evidence>
<feature type="compositionally biased region" description="Basic residues" evidence="2">
    <location>
        <begin position="516"/>
        <end position="532"/>
    </location>
</feature>
<dbReference type="SMART" id="SM00027">
    <property type="entry name" value="EH"/>
    <property type="match status" value="2"/>
</dbReference>
<evidence type="ECO:0000259" key="3">
    <source>
        <dbReference type="PROSITE" id="PS50031"/>
    </source>
</evidence>
<feature type="coiled-coil region" evidence="1">
    <location>
        <begin position="239"/>
        <end position="273"/>
    </location>
</feature>
<feature type="compositionally biased region" description="Low complexity" evidence="2">
    <location>
        <begin position="1677"/>
        <end position="1697"/>
    </location>
</feature>
<dbReference type="Proteomes" id="UP000749559">
    <property type="component" value="Unassembled WGS sequence"/>
</dbReference>
<feature type="region of interest" description="Disordered" evidence="2">
    <location>
        <begin position="2416"/>
        <end position="2468"/>
    </location>
</feature>
<name>A0A8S4MYK6_OWEFU</name>
<evidence type="ECO:0000256" key="1">
    <source>
        <dbReference type="SAM" id="Coils"/>
    </source>
</evidence>
<keyword evidence="5" id="KW-1185">Reference proteome</keyword>
<feature type="compositionally biased region" description="Pro residues" evidence="2">
    <location>
        <begin position="1909"/>
        <end position="1921"/>
    </location>
</feature>
<feature type="compositionally biased region" description="Pro residues" evidence="2">
    <location>
        <begin position="1196"/>
        <end position="1211"/>
    </location>
</feature>
<dbReference type="SUPFAM" id="SSF47473">
    <property type="entry name" value="EF-hand"/>
    <property type="match status" value="2"/>
</dbReference>
<evidence type="ECO:0000313" key="5">
    <source>
        <dbReference type="Proteomes" id="UP000749559"/>
    </source>
</evidence>
<feature type="compositionally biased region" description="Basic and acidic residues" evidence="2">
    <location>
        <begin position="1857"/>
        <end position="1902"/>
    </location>
</feature>
<dbReference type="Pfam" id="PF12763">
    <property type="entry name" value="EH"/>
    <property type="match status" value="2"/>
</dbReference>
<feature type="domain" description="EH" evidence="3">
    <location>
        <begin position="118"/>
        <end position="208"/>
    </location>
</feature>
<dbReference type="PANTHER" id="PTHR18839:SF0">
    <property type="entry name" value="MITOTIC INTERACTOR AND SUBSTRATE OF PLK1 ISOFORM X1-RELATED"/>
    <property type="match status" value="1"/>
</dbReference>
<accession>A0A8S4MYK6</accession>
<comment type="caution">
    <text evidence="4">The sequence shown here is derived from an EMBL/GenBank/DDBJ whole genome shotgun (WGS) entry which is preliminary data.</text>
</comment>
<feature type="region of interest" description="Disordered" evidence="2">
    <location>
        <begin position="2250"/>
        <end position="2307"/>
    </location>
</feature>
<feature type="region of interest" description="Disordered" evidence="2">
    <location>
        <begin position="1419"/>
        <end position="1438"/>
    </location>
</feature>
<dbReference type="InterPro" id="IPR000261">
    <property type="entry name" value="EH_dom"/>
</dbReference>
<feature type="compositionally biased region" description="Polar residues" evidence="2">
    <location>
        <begin position="692"/>
        <end position="720"/>
    </location>
</feature>
<feature type="compositionally biased region" description="Basic and acidic residues" evidence="2">
    <location>
        <begin position="1834"/>
        <end position="1846"/>
    </location>
</feature>
<feature type="coiled-coil region" evidence="1">
    <location>
        <begin position="1574"/>
        <end position="1601"/>
    </location>
</feature>
<feature type="region of interest" description="Disordered" evidence="2">
    <location>
        <begin position="1478"/>
        <end position="1545"/>
    </location>
</feature>
<feature type="region of interest" description="Disordered" evidence="2">
    <location>
        <begin position="495"/>
        <end position="889"/>
    </location>
</feature>
<feature type="compositionally biased region" description="Polar residues" evidence="2">
    <location>
        <begin position="1958"/>
        <end position="1974"/>
    </location>
</feature>
<feature type="compositionally biased region" description="Polar residues" evidence="2">
    <location>
        <begin position="506"/>
        <end position="515"/>
    </location>
</feature>
<dbReference type="EMBL" id="CAIIXF020000001">
    <property type="protein sequence ID" value="CAH1773974.1"/>
    <property type="molecule type" value="Genomic_DNA"/>
</dbReference>
<feature type="compositionally biased region" description="Polar residues" evidence="2">
    <location>
        <begin position="631"/>
        <end position="641"/>
    </location>
</feature>
<feature type="compositionally biased region" description="Polar residues" evidence="2">
    <location>
        <begin position="1478"/>
        <end position="1491"/>
    </location>
</feature>
<feature type="region of interest" description="Disordered" evidence="2">
    <location>
        <begin position="1064"/>
        <end position="1093"/>
    </location>
</feature>
<dbReference type="PANTHER" id="PTHR18839">
    <property type="entry name" value="MITOTIC INTERACTOR AND SUBSTRATE OF PLK1 MISP FAMILY MEMBER"/>
    <property type="match status" value="1"/>
</dbReference>
<feature type="region of interest" description="Disordered" evidence="2">
    <location>
        <begin position="1615"/>
        <end position="1766"/>
    </location>
</feature>
<keyword evidence="1" id="KW-0175">Coiled coil</keyword>
<feature type="coiled-coil region" evidence="1">
    <location>
        <begin position="2388"/>
        <end position="2415"/>
    </location>
</feature>
<gene>
    <name evidence="4" type="ORF">OFUS_LOCUS1501</name>
</gene>
<feature type="compositionally biased region" description="Polar residues" evidence="2">
    <location>
        <begin position="2422"/>
        <end position="2439"/>
    </location>
</feature>
<organism evidence="4 5">
    <name type="scientific">Owenia fusiformis</name>
    <name type="common">Polychaete worm</name>
    <dbReference type="NCBI Taxonomy" id="6347"/>
    <lineage>
        <taxon>Eukaryota</taxon>
        <taxon>Metazoa</taxon>
        <taxon>Spiralia</taxon>
        <taxon>Lophotrochozoa</taxon>
        <taxon>Annelida</taxon>
        <taxon>Polychaeta</taxon>
        <taxon>Sedentaria</taxon>
        <taxon>Canalipalpata</taxon>
        <taxon>Sabellida</taxon>
        <taxon>Oweniida</taxon>
        <taxon>Oweniidae</taxon>
        <taxon>Owenia</taxon>
    </lineage>
</organism>
<feature type="domain" description="EH" evidence="3">
    <location>
        <begin position="20"/>
        <end position="108"/>
    </location>
</feature>
<feature type="compositionally biased region" description="Low complexity" evidence="2">
    <location>
        <begin position="2257"/>
        <end position="2267"/>
    </location>
</feature>
<dbReference type="OrthoDB" id="524326at2759"/>
<feature type="compositionally biased region" description="Low complexity" evidence="2">
    <location>
        <begin position="1528"/>
        <end position="1543"/>
    </location>
</feature>
<feature type="region of interest" description="Disordered" evidence="2">
    <location>
        <begin position="1385"/>
        <end position="1406"/>
    </location>
</feature>
<feature type="compositionally biased region" description="Low complexity" evidence="2">
    <location>
        <begin position="2086"/>
        <end position="2107"/>
    </location>
</feature>
<evidence type="ECO:0000256" key="2">
    <source>
        <dbReference type="SAM" id="MobiDB-lite"/>
    </source>
</evidence>
<feature type="compositionally biased region" description="Low complexity" evidence="2">
    <location>
        <begin position="1926"/>
        <end position="1948"/>
    </location>
</feature>
<feature type="compositionally biased region" description="Pro residues" evidence="2">
    <location>
        <begin position="1517"/>
        <end position="1527"/>
    </location>
</feature>
<feature type="compositionally biased region" description="Polar residues" evidence="2">
    <location>
        <begin position="801"/>
        <end position="817"/>
    </location>
</feature>
<dbReference type="InterPro" id="IPR011992">
    <property type="entry name" value="EF-hand-dom_pair"/>
</dbReference>
<feature type="compositionally biased region" description="Polar residues" evidence="2">
    <location>
        <begin position="1753"/>
        <end position="1763"/>
    </location>
</feature>
<feature type="region of interest" description="Disordered" evidence="2">
    <location>
        <begin position="1187"/>
        <end position="1216"/>
    </location>
</feature>